<evidence type="ECO:0000313" key="2">
    <source>
        <dbReference type="EMBL" id="TGO78608.1"/>
    </source>
</evidence>
<gene>
    <name evidence="2" type="ORF">BELL_0060g00020</name>
</gene>
<feature type="compositionally biased region" description="Basic residues" evidence="1">
    <location>
        <begin position="1"/>
        <end position="10"/>
    </location>
</feature>
<feature type="compositionally biased region" description="Low complexity" evidence="1">
    <location>
        <begin position="26"/>
        <end position="36"/>
    </location>
</feature>
<evidence type="ECO:0000256" key="1">
    <source>
        <dbReference type="SAM" id="MobiDB-lite"/>
    </source>
</evidence>
<feature type="compositionally biased region" description="Basic and acidic residues" evidence="1">
    <location>
        <begin position="165"/>
        <end position="189"/>
    </location>
</feature>
<keyword evidence="3" id="KW-1185">Reference proteome</keyword>
<comment type="caution">
    <text evidence="2">The sequence shown here is derived from an EMBL/GenBank/DDBJ whole genome shotgun (WGS) entry which is preliminary data.</text>
</comment>
<feature type="region of interest" description="Disordered" evidence="1">
    <location>
        <begin position="1"/>
        <end position="199"/>
    </location>
</feature>
<name>A0A4Z1JYL3_9HELO</name>
<sequence length="332" mass="36927">MPRRSSKRIPIHLPNPSTNTAKCAHPSSTSPAASSKPPIPKTTVQVLSNGSERKGGATPTRSEDPGGTVLPGRPVTADLKPRQETPKGPIRRPHATPVEKSAEKFGEPPKGSSLNDSLDSQSVQQEEQSEIAKKLGESPEGDSMSNSGNQHELHLRNLSPSTEKISSRNPKEPVRDLYRPSRDLMRGSKTEQQVKTQVHHPRLSITEVTEQRIIGSLPSLGPASPSIRRQPQEEPIRVPRRSLNKALKRDRRLQKFETNLRTWKLPARIFHQTTPPHKQYPSLGIAAAVQRRKAGRNETRRRAGYSGTTQVVHHQCSNKSRARKTYELKLNL</sequence>
<protein>
    <submittedName>
        <fullName evidence="2">Uncharacterized protein</fullName>
    </submittedName>
</protein>
<dbReference type="EMBL" id="PQXM01000060">
    <property type="protein sequence ID" value="TGO78608.1"/>
    <property type="molecule type" value="Genomic_DNA"/>
</dbReference>
<proteinExistence type="predicted"/>
<feature type="region of interest" description="Disordered" evidence="1">
    <location>
        <begin position="216"/>
        <end position="236"/>
    </location>
</feature>
<feature type="compositionally biased region" description="Low complexity" evidence="1">
    <location>
        <begin position="216"/>
        <end position="226"/>
    </location>
</feature>
<dbReference type="Proteomes" id="UP000297229">
    <property type="component" value="Unassembled WGS sequence"/>
</dbReference>
<dbReference type="AlphaFoldDB" id="A0A4Z1JYL3"/>
<dbReference type="OrthoDB" id="3551978at2759"/>
<organism evidence="2 3">
    <name type="scientific">Botrytis elliptica</name>
    <dbReference type="NCBI Taxonomy" id="278938"/>
    <lineage>
        <taxon>Eukaryota</taxon>
        <taxon>Fungi</taxon>
        <taxon>Dikarya</taxon>
        <taxon>Ascomycota</taxon>
        <taxon>Pezizomycotina</taxon>
        <taxon>Leotiomycetes</taxon>
        <taxon>Helotiales</taxon>
        <taxon>Sclerotiniaceae</taxon>
        <taxon>Botrytis</taxon>
    </lineage>
</organism>
<accession>A0A4Z1JYL3</accession>
<reference evidence="2 3" key="1">
    <citation type="submission" date="2017-12" db="EMBL/GenBank/DDBJ databases">
        <title>Comparative genomics of Botrytis spp.</title>
        <authorList>
            <person name="Valero-Jimenez C.A."/>
            <person name="Tapia P."/>
            <person name="Veloso J."/>
            <person name="Silva-Moreno E."/>
            <person name="Staats M."/>
            <person name="Valdes J.H."/>
            <person name="Van Kan J.A.L."/>
        </authorList>
    </citation>
    <scope>NUCLEOTIDE SEQUENCE [LARGE SCALE GENOMIC DNA]</scope>
    <source>
        <strain evidence="2 3">Be9601</strain>
    </source>
</reference>
<evidence type="ECO:0000313" key="3">
    <source>
        <dbReference type="Proteomes" id="UP000297229"/>
    </source>
</evidence>